<evidence type="ECO:0000256" key="1">
    <source>
        <dbReference type="SAM" id="SignalP"/>
    </source>
</evidence>
<gene>
    <name evidence="3" type="ORF">G3570_08650</name>
</gene>
<evidence type="ECO:0000259" key="2">
    <source>
        <dbReference type="Pfam" id="PF13568"/>
    </source>
</evidence>
<evidence type="ECO:0000313" key="3">
    <source>
        <dbReference type="EMBL" id="NGP76700.1"/>
    </source>
</evidence>
<comment type="caution">
    <text evidence="3">The sequence shown here is derived from an EMBL/GenBank/DDBJ whole genome shotgun (WGS) entry which is preliminary data.</text>
</comment>
<feature type="chain" id="PRO_5026909302" evidence="1">
    <location>
        <begin position="31"/>
        <end position="245"/>
    </location>
</feature>
<protein>
    <submittedName>
        <fullName evidence="3">PorT family protein</fullName>
    </submittedName>
</protein>
<dbReference type="RefSeq" id="WP_165141373.1">
    <property type="nucleotide sequence ID" value="NZ_JAALLT010000003.1"/>
</dbReference>
<accession>A0A6M1SUT6</accession>
<evidence type="ECO:0000313" key="4">
    <source>
        <dbReference type="Proteomes" id="UP000473278"/>
    </source>
</evidence>
<dbReference type="Proteomes" id="UP000473278">
    <property type="component" value="Unassembled WGS sequence"/>
</dbReference>
<keyword evidence="1" id="KW-0732">Signal</keyword>
<name>A0A6M1SUT6_9BACT</name>
<keyword evidence="4" id="KW-1185">Reference proteome</keyword>
<sequence>MSKKINGKVILLSCIFILSILNTQIKTAYAQDIGIGLKTGLDFSTLLNNFHFQSGDLNLDLSPNITTGYNIGLIYRNRIHSNFRLQAEPSFLEIGAQFDEAFTLRGFEFQTKSETKLSYLHLPIVLELTTTPPDLQEFPKPWEETTYHATIGFYGSYLLEANFSGTNTGTPLGVDFEESFSNDITSQFNEVDTGIIFGGGLEYGYQNKIGIETRLMLGLINSNNSANTEFKPNNLSVSVAIYYLF</sequence>
<dbReference type="AlphaFoldDB" id="A0A6M1SUT6"/>
<dbReference type="Pfam" id="PF13568">
    <property type="entry name" value="OMP_b-brl_2"/>
    <property type="match status" value="1"/>
</dbReference>
<feature type="domain" description="Outer membrane protein beta-barrel" evidence="2">
    <location>
        <begin position="30"/>
        <end position="222"/>
    </location>
</feature>
<feature type="signal peptide" evidence="1">
    <location>
        <begin position="1"/>
        <end position="30"/>
    </location>
</feature>
<dbReference type="InterPro" id="IPR025665">
    <property type="entry name" value="Beta-barrel_OMP_2"/>
</dbReference>
<dbReference type="EMBL" id="JAALLT010000003">
    <property type="protein sequence ID" value="NGP76700.1"/>
    <property type="molecule type" value="Genomic_DNA"/>
</dbReference>
<proteinExistence type="predicted"/>
<organism evidence="3 4">
    <name type="scientific">Halalkalibaculum roseum</name>
    <dbReference type="NCBI Taxonomy" id="2709311"/>
    <lineage>
        <taxon>Bacteria</taxon>
        <taxon>Pseudomonadati</taxon>
        <taxon>Balneolota</taxon>
        <taxon>Balneolia</taxon>
        <taxon>Balneolales</taxon>
        <taxon>Balneolaceae</taxon>
        <taxon>Halalkalibaculum</taxon>
    </lineage>
</organism>
<reference evidence="3 4" key="1">
    <citation type="submission" date="2020-02" db="EMBL/GenBank/DDBJ databases">
        <title>Balneolaceae bacterium YR4-1, complete genome.</title>
        <authorList>
            <person name="Li Y."/>
            <person name="Wu S."/>
        </authorList>
    </citation>
    <scope>NUCLEOTIDE SEQUENCE [LARGE SCALE GENOMIC DNA]</scope>
    <source>
        <strain evidence="3 4">YR4-1</strain>
    </source>
</reference>